<feature type="domain" description="HTH rpiR-type" evidence="4">
    <location>
        <begin position="2"/>
        <end position="78"/>
    </location>
</feature>
<dbReference type="PANTHER" id="PTHR30514:SF21">
    <property type="entry name" value="RPIR-FAMILY TRANSCRIPTIONAL REGULATOR"/>
    <property type="match status" value="1"/>
</dbReference>
<dbReference type="PROSITE" id="PS51071">
    <property type="entry name" value="HTH_RPIR"/>
    <property type="match status" value="1"/>
</dbReference>
<dbReference type="RefSeq" id="WP_170243629.1">
    <property type="nucleotide sequence ID" value="NZ_BJYE01000005.1"/>
</dbReference>
<accession>A0A511WZQ2</accession>
<dbReference type="PROSITE" id="PS51464">
    <property type="entry name" value="SIS"/>
    <property type="match status" value="1"/>
</dbReference>
<name>A0A511WZQ2_9BACI</name>
<organism evidence="6 7">
    <name type="scientific">Halolactibacillus alkaliphilus</name>
    <dbReference type="NCBI Taxonomy" id="442899"/>
    <lineage>
        <taxon>Bacteria</taxon>
        <taxon>Bacillati</taxon>
        <taxon>Bacillota</taxon>
        <taxon>Bacilli</taxon>
        <taxon>Bacillales</taxon>
        <taxon>Bacillaceae</taxon>
        <taxon>Halolactibacillus</taxon>
    </lineage>
</organism>
<dbReference type="InterPro" id="IPR047640">
    <property type="entry name" value="RpiR-like"/>
</dbReference>
<dbReference type="InterPro" id="IPR000281">
    <property type="entry name" value="HTH_RpiR"/>
</dbReference>
<dbReference type="InterPro" id="IPR046348">
    <property type="entry name" value="SIS_dom_sf"/>
</dbReference>
<protein>
    <submittedName>
        <fullName evidence="6">RpiR family transcriptional regulator</fullName>
    </submittedName>
</protein>
<keyword evidence="2" id="KW-0238">DNA-binding</keyword>
<evidence type="ECO:0000313" key="7">
    <source>
        <dbReference type="Proteomes" id="UP000321400"/>
    </source>
</evidence>
<sequence length="277" mass="30966">MASVLKVIQLKYQKLSKSEKRVADYLLEHYSHVSNMDIRELAEKAAVSVATVTRFSHKVGMASFVELKISLRDAVKKDERPDDVLYQVQQTYNEVLIATSTLQTIENYQRVVDRLNQAKSISIFCIGSSGLSGEEFKLRLRRMGKSVDTFLDAHSMVLRASTLTSEDVVIAISASGQTLEIVEAAKLAHKNNAAIVSLTNYEKTALTTLSAEVIYTHHVDGLLKDRVLNTQLSVIYVIDSLTALLMEDEENALNYHKTLDMLSSYLSEKKIVHALNV</sequence>
<keyword evidence="1" id="KW-0805">Transcription regulation</keyword>
<dbReference type="GO" id="GO:0097367">
    <property type="term" value="F:carbohydrate derivative binding"/>
    <property type="evidence" value="ECO:0007669"/>
    <property type="project" value="InterPro"/>
</dbReference>
<evidence type="ECO:0000256" key="2">
    <source>
        <dbReference type="ARBA" id="ARBA00023125"/>
    </source>
</evidence>
<dbReference type="Pfam" id="PF01418">
    <property type="entry name" value="HTH_6"/>
    <property type="match status" value="1"/>
</dbReference>
<gene>
    <name evidence="6" type="ORF">HAL01_06390</name>
</gene>
<dbReference type="GO" id="GO:0003700">
    <property type="term" value="F:DNA-binding transcription factor activity"/>
    <property type="evidence" value="ECO:0007669"/>
    <property type="project" value="InterPro"/>
</dbReference>
<dbReference type="GO" id="GO:1901135">
    <property type="term" value="P:carbohydrate derivative metabolic process"/>
    <property type="evidence" value="ECO:0007669"/>
    <property type="project" value="InterPro"/>
</dbReference>
<dbReference type="InterPro" id="IPR001347">
    <property type="entry name" value="SIS_dom"/>
</dbReference>
<dbReference type="STRING" id="442899.SAMN05720591_10697"/>
<feature type="domain" description="SIS" evidence="5">
    <location>
        <begin position="111"/>
        <end position="251"/>
    </location>
</feature>
<dbReference type="PANTHER" id="PTHR30514">
    <property type="entry name" value="GLUCOKINASE"/>
    <property type="match status" value="1"/>
</dbReference>
<evidence type="ECO:0000259" key="5">
    <source>
        <dbReference type="PROSITE" id="PS51464"/>
    </source>
</evidence>
<dbReference type="EMBL" id="BJYE01000005">
    <property type="protein sequence ID" value="GEN56175.1"/>
    <property type="molecule type" value="Genomic_DNA"/>
</dbReference>
<keyword evidence="3" id="KW-0804">Transcription</keyword>
<dbReference type="CDD" id="cd05013">
    <property type="entry name" value="SIS_RpiR"/>
    <property type="match status" value="1"/>
</dbReference>
<dbReference type="SUPFAM" id="SSF53697">
    <property type="entry name" value="SIS domain"/>
    <property type="match status" value="1"/>
</dbReference>
<evidence type="ECO:0000256" key="1">
    <source>
        <dbReference type="ARBA" id="ARBA00023015"/>
    </source>
</evidence>
<reference evidence="6 7" key="1">
    <citation type="submission" date="2019-07" db="EMBL/GenBank/DDBJ databases">
        <title>Whole genome shotgun sequence of Halolactibacillus alkaliphilus NBRC 103919.</title>
        <authorList>
            <person name="Hosoyama A."/>
            <person name="Uohara A."/>
            <person name="Ohji S."/>
            <person name="Ichikawa N."/>
        </authorList>
    </citation>
    <scope>NUCLEOTIDE SEQUENCE [LARGE SCALE GENOMIC DNA]</scope>
    <source>
        <strain evidence="6 7">NBRC 103919</strain>
    </source>
</reference>
<evidence type="ECO:0000259" key="4">
    <source>
        <dbReference type="PROSITE" id="PS51071"/>
    </source>
</evidence>
<proteinExistence type="predicted"/>
<dbReference type="InterPro" id="IPR036388">
    <property type="entry name" value="WH-like_DNA-bd_sf"/>
</dbReference>
<comment type="caution">
    <text evidence="6">The sequence shown here is derived from an EMBL/GenBank/DDBJ whole genome shotgun (WGS) entry which is preliminary data.</text>
</comment>
<evidence type="ECO:0000313" key="6">
    <source>
        <dbReference type="EMBL" id="GEN56175.1"/>
    </source>
</evidence>
<dbReference type="SUPFAM" id="SSF46689">
    <property type="entry name" value="Homeodomain-like"/>
    <property type="match status" value="1"/>
</dbReference>
<dbReference type="InterPro" id="IPR009057">
    <property type="entry name" value="Homeodomain-like_sf"/>
</dbReference>
<dbReference type="Pfam" id="PF01380">
    <property type="entry name" value="SIS"/>
    <property type="match status" value="1"/>
</dbReference>
<dbReference type="InterPro" id="IPR035472">
    <property type="entry name" value="RpiR-like_SIS"/>
</dbReference>
<dbReference type="GO" id="GO:0003677">
    <property type="term" value="F:DNA binding"/>
    <property type="evidence" value="ECO:0007669"/>
    <property type="project" value="UniProtKB-KW"/>
</dbReference>
<dbReference type="Gene3D" id="1.10.10.10">
    <property type="entry name" value="Winged helix-like DNA-binding domain superfamily/Winged helix DNA-binding domain"/>
    <property type="match status" value="1"/>
</dbReference>
<evidence type="ECO:0000256" key="3">
    <source>
        <dbReference type="ARBA" id="ARBA00023163"/>
    </source>
</evidence>
<dbReference type="AlphaFoldDB" id="A0A511WZQ2"/>
<dbReference type="Proteomes" id="UP000321400">
    <property type="component" value="Unassembled WGS sequence"/>
</dbReference>
<keyword evidence="7" id="KW-1185">Reference proteome</keyword>
<dbReference type="Gene3D" id="3.40.50.10490">
    <property type="entry name" value="Glucose-6-phosphate isomerase like protein, domain 1"/>
    <property type="match status" value="1"/>
</dbReference>